<dbReference type="GO" id="GO:0005886">
    <property type="term" value="C:plasma membrane"/>
    <property type="evidence" value="ECO:0007669"/>
    <property type="project" value="UniProtKB-SubCell"/>
</dbReference>
<evidence type="ECO:0000256" key="12">
    <source>
        <dbReference type="ARBA" id="ARBA00022989"/>
    </source>
</evidence>
<dbReference type="CDD" id="cd16922">
    <property type="entry name" value="HATPase_EvgS-ArcB-TorS-like"/>
    <property type="match status" value="1"/>
</dbReference>
<keyword evidence="14" id="KW-0843">Virulence</keyword>
<feature type="modified residue" description="4-aspartylphosphate" evidence="19">
    <location>
        <position position="827"/>
    </location>
</feature>
<dbReference type="SUPFAM" id="SSF55874">
    <property type="entry name" value="ATPase domain of HSP90 chaperone/DNA topoisomerase II/histidine kinase"/>
    <property type="match status" value="1"/>
</dbReference>
<evidence type="ECO:0000256" key="6">
    <source>
        <dbReference type="ARBA" id="ARBA00022553"/>
    </source>
</evidence>
<dbReference type="EC" id="2.7.13.3" evidence="3"/>
<keyword evidence="6 19" id="KW-0597">Phosphoprotein</keyword>
<organism evidence="25 26">
    <name type="scientific">Caballeronia sordidicola</name>
    <name type="common">Burkholderia sordidicola</name>
    <dbReference type="NCBI Taxonomy" id="196367"/>
    <lineage>
        <taxon>Bacteria</taxon>
        <taxon>Pseudomonadati</taxon>
        <taxon>Pseudomonadota</taxon>
        <taxon>Betaproteobacteria</taxon>
        <taxon>Burkholderiales</taxon>
        <taxon>Burkholderiaceae</taxon>
        <taxon>Caballeronia</taxon>
    </lineage>
</organism>
<evidence type="ECO:0000256" key="8">
    <source>
        <dbReference type="ARBA" id="ARBA00022692"/>
    </source>
</evidence>
<comment type="caution">
    <text evidence="25">The sequence shown here is derived from an EMBL/GenBank/DDBJ whole genome shotgun (WGS) entry which is preliminary data.</text>
</comment>
<dbReference type="InterPro" id="IPR011006">
    <property type="entry name" value="CheY-like_superfamily"/>
</dbReference>
<comment type="subcellular location">
    <subcellularLocation>
        <location evidence="2">Cell inner membrane</location>
        <topology evidence="2">Multi-pass membrane protein</topology>
    </subcellularLocation>
</comment>
<dbReference type="SMART" id="SM00388">
    <property type="entry name" value="HisKA"/>
    <property type="match status" value="1"/>
</dbReference>
<dbReference type="GO" id="GO:0000155">
    <property type="term" value="F:phosphorelay sensor kinase activity"/>
    <property type="evidence" value="ECO:0007669"/>
    <property type="project" value="InterPro"/>
</dbReference>
<comment type="function">
    <text evidence="16">Member of the two-component regulatory system BvgS/BvgA. Phosphorylates BvgA via a four-step phosphorelay in response to environmental signals.</text>
</comment>
<feature type="domain" description="Response regulatory" evidence="23">
    <location>
        <begin position="773"/>
        <end position="897"/>
    </location>
</feature>
<dbReference type="Pfam" id="PF02518">
    <property type="entry name" value="HATPase_c"/>
    <property type="match status" value="1"/>
</dbReference>
<keyword evidence="13" id="KW-0902">Two-component regulatory system</keyword>
<keyword evidence="4" id="KW-1003">Cell membrane</keyword>
<dbReference type="SMART" id="SM00448">
    <property type="entry name" value="REC"/>
    <property type="match status" value="1"/>
</dbReference>
<dbReference type="PROSITE" id="PS50109">
    <property type="entry name" value="HIS_KIN"/>
    <property type="match status" value="1"/>
</dbReference>
<evidence type="ECO:0000256" key="9">
    <source>
        <dbReference type="ARBA" id="ARBA00022729"/>
    </source>
</evidence>
<keyword evidence="11" id="KW-0547">Nucleotide-binding</keyword>
<dbReference type="Gene3D" id="3.40.190.10">
    <property type="entry name" value="Periplasmic binding protein-like II"/>
    <property type="match status" value="4"/>
</dbReference>
<dbReference type="Gene3D" id="1.10.287.130">
    <property type="match status" value="1"/>
</dbReference>
<keyword evidence="20" id="KW-0175">Coiled coil</keyword>
<dbReference type="InterPro" id="IPR001789">
    <property type="entry name" value="Sig_transdc_resp-reg_receiver"/>
</dbReference>
<feature type="region of interest" description="Disordered" evidence="21">
    <location>
        <begin position="1"/>
        <end position="23"/>
    </location>
</feature>
<dbReference type="AlphaFoldDB" id="A0A242MZA7"/>
<evidence type="ECO:0000259" key="24">
    <source>
        <dbReference type="PROSITE" id="PS50894"/>
    </source>
</evidence>
<protein>
    <recommendedName>
        <fullName evidence="17">Virulence sensor protein BvgS</fullName>
        <ecNumber evidence="3">2.7.13.3</ecNumber>
    </recommendedName>
</protein>
<dbReference type="InterPro" id="IPR036890">
    <property type="entry name" value="HATPase_C_sf"/>
</dbReference>
<dbReference type="Gene3D" id="3.30.565.10">
    <property type="entry name" value="Histidine kinase-like ATPase, C-terminal domain"/>
    <property type="match status" value="1"/>
</dbReference>
<dbReference type="InterPro" id="IPR036641">
    <property type="entry name" value="HPT_dom_sf"/>
</dbReference>
<evidence type="ECO:0000256" key="2">
    <source>
        <dbReference type="ARBA" id="ARBA00004429"/>
    </source>
</evidence>
<evidence type="ECO:0000256" key="18">
    <source>
        <dbReference type="PROSITE-ProRule" id="PRU00110"/>
    </source>
</evidence>
<evidence type="ECO:0000259" key="23">
    <source>
        <dbReference type="PROSITE" id="PS50110"/>
    </source>
</evidence>
<dbReference type="SMART" id="SM00387">
    <property type="entry name" value="HATPase_c"/>
    <property type="match status" value="1"/>
</dbReference>
<evidence type="ECO:0000256" key="16">
    <source>
        <dbReference type="ARBA" id="ARBA00058004"/>
    </source>
</evidence>
<dbReference type="CDD" id="cd17546">
    <property type="entry name" value="REC_hyHK_CKI1_RcsC-like"/>
    <property type="match status" value="1"/>
</dbReference>
<sequence length="1094" mass="118095">MGVVPGALPPMEMSNPNDSENPVRGVSADFVQRIAGALQKPVQWQSFADRGAMIDALRQHRIDAATSATGNDGGVALLYSKPYVATKQVYVERRVAGSHTGRIAYVESQTSPQRLQDAYPSMHPVAYRDTLSALLAVSLGDADAFVGDLVTAGYAVDHFDLVNLTLSGFAPFDEAGYSFAFAADATGEALRRRMDAALAALPPRFLMEVRARWAVAAAVTFIQPLELSGPELAWVAAHPVVDYSMYADAAPMTFRDSGGKPAGLAIDMLSAIGAATGLTFEGHLRDSVEAVTQDIFDGNSALIPYGFSAGQIPPQFVPSKPYGEGVLAIVTRAGAEPLHDAHALAEKRVALWRNHALMAMLHERVPTARIVETLPVKGQFDAVLDGDADATVIDMTFANYAVGNPYRGKLAITGAFIDQPVQHGFLIARGEPMLLSIVNKAIAHMQPAELDAIRRRWLLIEHPESKWEQRRPQVIFGALLAVALLALLAGWGWSLKKQVDRRRIAEDAMRRARNDAESANRAKSVFLAAMSHEIRTPMNAVLGLLELELRSPGDKESTVKALSTAHNAARDLLGMIDDILDMAKIEAGRLTLMPAPVELGAWVQSVAAIYEPAARVKGLALRVRANGESEHAWVLADALRLRQVLGNLLSNAIKFTDAGEIVIDYSIARTNTRCAFVFTVSDTGLGIAGDQQALLFTPFTQARQEQPGRFGGTGLGLTICRRLMTLMNGTIELSSTPGQGSRFTVKMSLPLSEPPLQMPVPEDPETRVREGLRILVVDDHPANLILLTSQLKNLGCEIETASEGAAAFSRWDQQRLEGSPFDLILTDCSMPVMSGEDLARAIRKREAEGQGTRVPIVGVTANAQREAVDHALASGMTQCLVKPLGLDALRHALVLASQRTEEVHEAATPVIADPTSPDAYARFFPVSDAPIRLSRRTTGTRAYGPTHAFPSNTPRQQSVITAHTADANHQTKRLAIAALRFDADLLNSHGDQAALLVDVLKWSNQVDLEASRAALDSGDFRRLHELVHRMKGASLVIGATPFADACVALQSLIEHDEHPSDMAKLCDAYARFNDEAIALDAALTQHAALTQNVA</sequence>
<gene>
    <name evidence="25" type="ORF">PAMC26510_10215</name>
</gene>
<keyword evidence="8" id="KW-0812">Transmembrane</keyword>
<evidence type="ECO:0000256" key="14">
    <source>
        <dbReference type="ARBA" id="ARBA00023026"/>
    </source>
</evidence>
<dbReference type="PROSITE" id="PS50894">
    <property type="entry name" value="HPT"/>
    <property type="match status" value="1"/>
</dbReference>
<evidence type="ECO:0000313" key="25">
    <source>
        <dbReference type="EMBL" id="OTP76768.1"/>
    </source>
</evidence>
<keyword evidence="12" id="KW-1133">Transmembrane helix</keyword>
<dbReference type="CDD" id="cd00082">
    <property type="entry name" value="HisKA"/>
    <property type="match status" value="1"/>
</dbReference>
<dbReference type="InterPro" id="IPR004358">
    <property type="entry name" value="Sig_transdc_His_kin-like_C"/>
</dbReference>
<feature type="domain" description="HPt" evidence="24">
    <location>
        <begin position="989"/>
        <end position="1086"/>
    </location>
</feature>
<dbReference type="Pfam" id="PF00497">
    <property type="entry name" value="SBP_bac_3"/>
    <property type="match status" value="1"/>
</dbReference>
<evidence type="ECO:0000256" key="10">
    <source>
        <dbReference type="ARBA" id="ARBA00022777"/>
    </source>
</evidence>
<feature type="coiled-coil region" evidence="20">
    <location>
        <begin position="495"/>
        <end position="522"/>
    </location>
</feature>
<evidence type="ECO:0000256" key="21">
    <source>
        <dbReference type="SAM" id="MobiDB-lite"/>
    </source>
</evidence>
<accession>A0A242MZA7</accession>
<evidence type="ECO:0000259" key="22">
    <source>
        <dbReference type="PROSITE" id="PS50109"/>
    </source>
</evidence>
<keyword evidence="10" id="KW-0418">Kinase</keyword>
<dbReference type="InterPro" id="IPR003594">
    <property type="entry name" value="HATPase_dom"/>
</dbReference>
<dbReference type="FunFam" id="3.30.565.10:FF:000010">
    <property type="entry name" value="Sensor histidine kinase RcsC"/>
    <property type="match status" value="1"/>
</dbReference>
<dbReference type="InterPro" id="IPR008207">
    <property type="entry name" value="Sig_transdc_His_kin_Hpt_dom"/>
</dbReference>
<evidence type="ECO:0000256" key="5">
    <source>
        <dbReference type="ARBA" id="ARBA00022519"/>
    </source>
</evidence>
<dbReference type="PROSITE" id="PS50110">
    <property type="entry name" value="RESPONSE_REGULATORY"/>
    <property type="match status" value="1"/>
</dbReference>
<proteinExistence type="predicted"/>
<dbReference type="RefSeq" id="WP_256927626.1">
    <property type="nucleotide sequence ID" value="NZ_NBTY01000055.1"/>
</dbReference>
<dbReference type="PANTHER" id="PTHR43047:SF72">
    <property type="entry name" value="OSMOSENSING HISTIDINE PROTEIN KINASE SLN1"/>
    <property type="match status" value="1"/>
</dbReference>
<keyword evidence="9" id="KW-0732">Signal</keyword>
<evidence type="ECO:0000256" key="11">
    <source>
        <dbReference type="ARBA" id="ARBA00022840"/>
    </source>
</evidence>
<evidence type="ECO:0000256" key="7">
    <source>
        <dbReference type="ARBA" id="ARBA00022679"/>
    </source>
</evidence>
<name>A0A242MZA7_CABSO</name>
<evidence type="ECO:0000313" key="26">
    <source>
        <dbReference type="Proteomes" id="UP000194546"/>
    </source>
</evidence>
<dbReference type="GO" id="GO:0009927">
    <property type="term" value="F:histidine phosphotransfer kinase activity"/>
    <property type="evidence" value="ECO:0007669"/>
    <property type="project" value="TreeGrafter"/>
</dbReference>
<dbReference type="SUPFAM" id="SSF47384">
    <property type="entry name" value="Homodimeric domain of signal transducing histidine kinase"/>
    <property type="match status" value="1"/>
</dbReference>
<dbReference type="SMART" id="SM00062">
    <property type="entry name" value="PBPb"/>
    <property type="match status" value="2"/>
</dbReference>
<dbReference type="SUPFAM" id="SSF52172">
    <property type="entry name" value="CheY-like"/>
    <property type="match status" value="1"/>
</dbReference>
<evidence type="ECO:0000256" key="4">
    <source>
        <dbReference type="ARBA" id="ARBA00022475"/>
    </source>
</evidence>
<dbReference type="SUPFAM" id="SSF47226">
    <property type="entry name" value="Histidine-containing phosphotransfer domain, HPT domain"/>
    <property type="match status" value="1"/>
</dbReference>
<evidence type="ECO:0000256" key="3">
    <source>
        <dbReference type="ARBA" id="ARBA00012438"/>
    </source>
</evidence>
<dbReference type="PRINTS" id="PR00344">
    <property type="entry name" value="BCTRLSENSOR"/>
</dbReference>
<dbReference type="Pfam" id="PF01627">
    <property type="entry name" value="Hpt"/>
    <property type="match status" value="1"/>
</dbReference>
<keyword evidence="15" id="KW-0472">Membrane</keyword>
<dbReference type="EMBL" id="NBTY01000055">
    <property type="protein sequence ID" value="OTP76768.1"/>
    <property type="molecule type" value="Genomic_DNA"/>
</dbReference>
<evidence type="ECO:0000256" key="1">
    <source>
        <dbReference type="ARBA" id="ARBA00000085"/>
    </source>
</evidence>
<evidence type="ECO:0000256" key="15">
    <source>
        <dbReference type="ARBA" id="ARBA00023136"/>
    </source>
</evidence>
<feature type="modified residue" description="Phosphohistidine" evidence="18">
    <location>
        <position position="1028"/>
    </location>
</feature>
<keyword evidence="11" id="KW-0067">ATP-binding</keyword>
<dbReference type="Proteomes" id="UP000194546">
    <property type="component" value="Unassembled WGS sequence"/>
</dbReference>
<dbReference type="Gene3D" id="3.40.50.2300">
    <property type="match status" value="1"/>
</dbReference>
<dbReference type="InterPro" id="IPR036097">
    <property type="entry name" value="HisK_dim/P_sf"/>
</dbReference>
<dbReference type="InterPro" id="IPR003661">
    <property type="entry name" value="HisK_dim/P_dom"/>
</dbReference>
<evidence type="ECO:0000256" key="19">
    <source>
        <dbReference type="PROSITE-ProRule" id="PRU00169"/>
    </source>
</evidence>
<comment type="catalytic activity">
    <reaction evidence="1">
        <text>ATP + protein L-histidine = ADP + protein N-phospho-L-histidine.</text>
        <dbReference type="EC" id="2.7.13.3"/>
    </reaction>
</comment>
<evidence type="ECO:0000256" key="17">
    <source>
        <dbReference type="ARBA" id="ARBA00070152"/>
    </source>
</evidence>
<dbReference type="InterPro" id="IPR005467">
    <property type="entry name" value="His_kinase_dom"/>
</dbReference>
<reference evidence="25 26" key="1">
    <citation type="submission" date="2017-03" db="EMBL/GenBank/DDBJ databases">
        <title>Genome analysis of strain PAMC 26510.</title>
        <authorList>
            <person name="Oh H.-M."/>
            <person name="Yang J.-A."/>
        </authorList>
    </citation>
    <scope>NUCLEOTIDE SEQUENCE [LARGE SCALE GENOMIC DNA]</scope>
    <source>
        <strain evidence="25 26">PAMC 26510</strain>
    </source>
</reference>
<keyword evidence="5" id="KW-0997">Cell inner membrane</keyword>
<feature type="domain" description="Histidine kinase" evidence="22">
    <location>
        <begin position="529"/>
        <end position="751"/>
    </location>
</feature>
<evidence type="ECO:0000256" key="20">
    <source>
        <dbReference type="SAM" id="Coils"/>
    </source>
</evidence>
<dbReference type="InterPro" id="IPR001638">
    <property type="entry name" value="Solute-binding_3/MltF_N"/>
</dbReference>
<keyword evidence="7" id="KW-0808">Transferase</keyword>
<dbReference type="SUPFAM" id="SSF53850">
    <property type="entry name" value="Periplasmic binding protein-like II"/>
    <property type="match status" value="2"/>
</dbReference>
<dbReference type="Pfam" id="PF00072">
    <property type="entry name" value="Response_reg"/>
    <property type="match status" value="1"/>
</dbReference>
<dbReference type="PANTHER" id="PTHR43047">
    <property type="entry name" value="TWO-COMPONENT HISTIDINE PROTEIN KINASE"/>
    <property type="match status" value="1"/>
</dbReference>
<dbReference type="Pfam" id="PF00512">
    <property type="entry name" value="HisKA"/>
    <property type="match status" value="1"/>
</dbReference>
<dbReference type="Gene3D" id="1.20.120.160">
    <property type="entry name" value="HPT domain"/>
    <property type="match status" value="1"/>
</dbReference>
<evidence type="ECO:0000256" key="13">
    <source>
        <dbReference type="ARBA" id="ARBA00023012"/>
    </source>
</evidence>